<keyword evidence="2" id="KW-1185">Reference proteome</keyword>
<sequence>VIKIGVLDLEKQIFKQHPYNLVAEKFWQNLNNLVTSSDIDIQIMNRLNELREISNIEKANNYIKKWQQ</sequence>
<feature type="non-terminal residue" evidence="1">
    <location>
        <position position="1"/>
    </location>
</feature>
<feature type="non-terminal residue" evidence="1">
    <location>
        <position position="68"/>
    </location>
</feature>
<accession>A0A9N9P5C0</accession>
<evidence type="ECO:0000313" key="2">
    <source>
        <dbReference type="Proteomes" id="UP000789396"/>
    </source>
</evidence>
<dbReference type="Proteomes" id="UP000789396">
    <property type="component" value="Unassembled WGS sequence"/>
</dbReference>
<protein>
    <submittedName>
        <fullName evidence="1">4291_t:CDS:1</fullName>
    </submittedName>
</protein>
<dbReference type="AlphaFoldDB" id="A0A9N9P5C0"/>
<evidence type="ECO:0000313" key="1">
    <source>
        <dbReference type="EMBL" id="CAG8785851.1"/>
    </source>
</evidence>
<reference evidence="1" key="1">
    <citation type="submission" date="2021-06" db="EMBL/GenBank/DDBJ databases">
        <authorList>
            <person name="Kallberg Y."/>
            <person name="Tangrot J."/>
            <person name="Rosling A."/>
        </authorList>
    </citation>
    <scope>NUCLEOTIDE SEQUENCE</scope>
    <source>
        <strain evidence="1">IN212</strain>
    </source>
</reference>
<organism evidence="1 2">
    <name type="scientific">Racocetra fulgida</name>
    <dbReference type="NCBI Taxonomy" id="60492"/>
    <lineage>
        <taxon>Eukaryota</taxon>
        <taxon>Fungi</taxon>
        <taxon>Fungi incertae sedis</taxon>
        <taxon>Mucoromycota</taxon>
        <taxon>Glomeromycotina</taxon>
        <taxon>Glomeromycetes</taxon>
        <taxon>Diversisporales</taxon>
        <taxon>Gigasporaceae</taxon>
        <taxon>Racocetra</taxon>
    </lineage>
</organism>
<comment type="caution">
    <text evidence="1">The sequence shown here is derived from an EMBL/GenBank/DDBJ whole genome shotgun (WGS) entry which is preliminary data.</text>
</comment>
<dbReference type="EMBL" id="CAJVPZ010056555">
    <property type="protein sequence ID" value="CAG8785851.1"/>
    <property type="molecule type" value="Genomic_DNA"/>
</dbReference>
<proteinExistence type="predicted"/>
<gene>
    <name evidence="1" type="ORF">RFULGI_LOCUS16250</name>
</gene>
<dbReference type="OrthoDB" id="2438616at2759"/>
<name>A0A9N9P5C0_9GLOM</name>